<comment type="similarity">
    <text evidence="9">Belongs to the WD repeat peroxin-7 family.</text>
</comment>
<dbReference type="SMART" id="SM00320">
    <property type="entry name" value="WD40"/>
    <property type="match status" value="5"/>
</dbReference>
<dbReference type="AlphaFoldDB" id="A0A5C6NSC7"/>
<proteinExistence type="inferred from homology"/>
<keyword evidence="5 11" id="KW-0853">WD repeat</keyword>
<keyword evidence="8" id="KW-0576">Peroxisome</keyword>
<dbReference type="InterPro" id="IPR036322">
    <property type="entry name" value="WD40_repeat_dom_sf"/>
</dbReference>
<dbReference type="GO" id="GO:0005829">
    <property type="term" value="C:cytosol"/>
    <property type="evidence" value="ECO:0007669"/>
    <property type="project" value="UniProtKB-SubCell"/>
</dbReference>
<dbReference type="Gene3D" id="2.130.10.10">
    <property type="entry name" value="YVTN repeat-like/Quinoprotein amine dehydrogenase"/>
    <property type="match status" value="2"/>
</dbReference>
<name>A0A5C6NSC7_9TELE</name>
<evidence type="ECO:0000256" key="7">
    <source>
        <dbReference type="ARBA" id="ARBA00022927"/>
    </source>
</evidence>
<keyword evidence="12" id="KW-0675">Receptor</keyword>
<evidence type="ECO:0000256" key="9">
    <source>
        <dbReference type="ARBA" id="ARBA00024017"/>
    </source>
</evidence>
<dbReference type="GO" id="GO:0005782">
    <property type="term" value="C:peroxisomal matrix"/>
    <property type="evidence" value="ECO:0007669"/>
    <property type="project" value="UniProtKB-SubCell"/>
</dbReference>
<keyword evidence="4" id="KW-0963">Cytoplasm</keyword>
<evidence type="ECO:0000256" key="1">
    <source>
        <dbReference type="ARBA" id="ARBA00004253"/>
    </source>
</evidence>
<evidence type="ECO:0000256" key="10">
    <source>
        <dbReference type="ARBA" id="ARBA00032565"/>
    </source>
</evidence>
<dbReference type="GO" id="GO:0016558">
    <property type="term" value="P:protein import into peroxisome matrix"/>
    <property type="evidence" value="ECO:0007669"/>
    <property type="project" value="InterPro"/>
</dbReference>
<keyword evidence="7" id="KW-0653">Protein transport</keyword>
<protein>
    <recommendedName>
        <fullName evidence="10">Peroxin-7</fullName>
    </recommendedName>
</protein>
<sequence>MVKVFRCPARHGYAVEVSPFIANRLACSASQYYGIVGCGSLLVLDVTETDIHLLRRWEWGDGLFDVSWSETNEHVLVAGGGDGSLQLWDTTNQNAPLRVVKEHTQEVYSVDWSQTRGENLIVSGSWDQTIKVAEQVNRLVEAGVSVGGRFEAVLPLSQPATKVSLSNVPPFIMDGLLCGELSRHGRIVSHGLGERPGATADGPVTRAEGPWVDRAAPVNSDRWVRYSKWRTWQVRDQEKAFDRVEHSFLWRTMDRFGFRAGLIAKIQVLYSDIENVLKSCHQAGCPRSRLGQLPLGGPWVPCWDYDRWWREVRSSVEALCEPSSTPGTPSLTSSGALAPWPFPERLLQWDAALGQSLTTLRGHEGVVYSTIWSPHIPGCFASVSAGAQRDFEHQQSYTYMPVLAVDGAGFELRGQLLAMGGVCYTELNHQGNIIATGSVDCSVYIWDLRNVRHPVNQLLGHTYAIRRLKFCPFSRSLVASCSYDFTVR</sequence>
<dbReference type="InterPro" id="IPR001680">
    <property type="entry name" value="WD40_rpt"/>
</dbReference>
<dbReference type="InterPro" id="IPR044536">
    <property type="entry name" value="PEX7"/>
</dbReference>
<dbReference type="SUPFAM" id="SSF50978">
    <property type="entry name" value="WD40 repeat-like"/>
    <property type="match status" value="1"/>
</dbReference>
<comment type="subcellular location">
    <subcellularLocation>
        <location evidence="2">Cytoplasm</location>
        <location evidence="2">Cytosol</location>
    </subcellularLocation>
    <subcellularLocation>
        <location evidence="1">Peroxisome matrix</location>
    </subcellularLocation>
</comment>
<dbReference type="Pfam" id="PF00400">
    <property type="entry name" value="WD40"/>
    <property type="match status" value="4"/>
</dbReference>
<organism evidence="12 13">
    <name type="scientific">Takifugu flavidus</name>
    <name type="common">sansaifugu</name>
    <dbReference type="NCBI Taxonomy" id="433684"/>
    <lineage>
        <taxon>Eukaryota</taxon>
        <taxon>Metazoa</taxon>
        <taxon>Chordata</taxon>
        <taxon>Craniata</taxon>
        <taxon>Vertebrata</taxon>
        <taxon>Euteleostomi</taxon>
        <taxon>Actinopterygii</taxon>
        <taxon>Neopterygii</taxon>
        <taxon>Teleostei</taxon>
        <taxon>Neoteleostei</taxon>
        <taxon>Acanthomorphata</taxon>
        <taxon>Eupercaria</taxon>
        <taxon>Tetraodontiformes</taxon>
        <taxon>Tetradontoidea</taxon>
        <taxon>Tetraodontidae</taxon>
        <taxon>Takifugu</taxon>
    </lineage>
</organism>
<dbReference type="Proteomes" id="UP000324091">
    <property type="component" value="Chromosome 19"/>
</dbReference>
<evidence type="ECO:0000256" key="2">
    <source>
        <dbReference type="ARBA" id="ARBA00004514"/>
    </source>
</evidence>
<evidence type="ECO:0000256" key="6">
    <source>
        <dbReference type="ARBA" id="ARBA00022737"/>
    </source>
</evidence>
<dbReference type="PANTHER" id="PTHR46027">
    <property type="entry name" value="PEROXISOMAL TARGETING SIGNAL 2 RECEPTOR"/>
    <property type="match status" value="1"/>
</dbReference>
<keyword evidence="13" id="KW-1185">Reference proteome</keyword>
<feature type="repeat" description="WD" evidence="11">
    <location>
        <begin position="66"/>
        <end position="98"/>
    </location>
</feature>
<dbReference type="InterPro" id="IPR015943">
    <property type="entry name" value="WD40/YVTN_repeat-like_dom_sf"/>
</dbReference>
<evidence type="ECO:0000313" key="12">
    <source>
        <dbReference type="EMBL" id="TWW68487.1"/>
    </source>
</evidence>
<evidence type="ECO:0000256" key="8">
    <source>
        <dbReference type="ARBA" id="ARBA00023140"/>
    </source>
</evidence>
<dbReference type="PROSITE" id="PS00678">
    <property type="entry name" value="WD_REPEATS_1"/>
    <property type="match status" value="1"/>
</dbReference>
<accession>A0A5C6NSC7</accession>
<dbReference type="PANTHER" id="PTHR46027:SF1">
    <property type="entry name" value="PEROXISOMAL TARGETING SIGNAL 2 RECEPTOR"/>
    <property type="match status" value="1"/>
</dbReference>
<dbReference type="InterPro" id="IPR019775">
    <property type="entry name" value="WD40_repeat_CS"/>
</dbReference>
<evidence type="ECO:0000256" key="3">
    <source>
        <dbReference type="ARBA" id="ARBA00022448"/>
    </source>
</evidence>
<evidence type="ECO:0000313" key="13">
    <source>
        <dbReference type="Proteomes" id="UP000324091"/>
    </source>
</evidence>
<evidence type="ECO:0000256" key="11">
    <source>
        <dbReference type="PROSITE-ProRule" id="PRU00221"/>
    </source>
</evidence>
<keyword evidence="6" id="KW-0677">Repeat</keyword>
<evidence type="ECO:0000256" key="4">
    <source>
        <dbReference type="ARBA" id="ARBA00022490"/>
    </source>
</evidence>
<dbReference type="PROSITE" id="PS50082">
    <property type="entry name" value="WD_REPEATS_2"/>
    <property type="match status" value="3"/>
</dbReference>
<gene>
    <name evidence="12" type="ORF">D4764_19G0002850</name>
</gene>
<feature type="repeat" description="WD" evidence="11">
    <location>
        <begin position="100"/>
        <end position="132"/>
    </location>
</feature>
<reference evidence="12 13" key="1">
    <citation type="submission" date="2019-04" db="EMBL/GenBank/DDBJ databases">
        <title>Chromosome genome assembly for Takifugu flavidus.</title>
        <authorList>
            <person name="Xiao S."/>
        </authorList>
    </citation>
    <scope>NUCLEOTIDE SEQUENCE [LARGE SCALE GENOMIC DNA]</scope>
    <source>
        <strain evidence="12">HTHZ2018</strain>
        <tissue evidence="12">Muscle</tissue>
    </source>
</reference>
<keyword evidence="3" id="KW-0813">Transport</keyword>
<dbReference type="GO" id="GO:0005053">
    <property type="term" value="F:peroxisome matrix targeting signal-2 binding"/>
    <property type="evidence" value="ECO:0007669"/>
    <property type="project" value="InterPro"/>
</dbReference>
<comment type="caution">
    <text evidence="12">The sequence shown here is derived from an EMBL/GenBank/DDBJ whole genome shotgun (WGS) entry which is preliminary data.</text>
</comment>
<feature type="repeat" description="WD" evidence="11">
    <location>
        <begin position="431"/>
        <end position="450"/>
    </location>
</feature>
<dbReference type="EMBL" id="RHFK02000011">
    <property type="protein sequence ID" value="TWW68487.1"/>
    <property type="molecule type" value="Genomic_DNA"/>
</dbReference>
<evidence type="ECO:0000256" key="5">
    <source>
        <dbReference type="ARBA" id="ARBA00022574"/>
    </source>
</evidence>